<keyword evidence="1" id="KW-0175">Coiled coil</keyword>
<reference evidence="2" key="1">
    <citation type="submission" date="2021-02" db="EMBL/GenBank/DDBJ databases">
        <authorList>
            <person name="Nowell W R."/>
        </authorList>
    </citation>
    <scope>NUCLEOTIDE SEQUENCE</scope>
</reference>
<dbReference type="OrthoDB" id="9983919at2759"/>
<dbReference type="PANTHER" id="PTHR35585">
    <property type="entry name" value="HHE DOMAIN PROTEIN (AFU_ORTHOLOGUE AFUA_4G00730)"/>
    <property type="match status" value="1"/>
</dbReference>
<accession>A0A814ELV0</accession>
<dbReference type="Proteomes" id="UP000681722">
    <property type="component" value="Unassembled WGS sequence"/>
</dbReference>
<protein>
    <recommendedName>
        <fullName evidence="5">Hemerythrin</fullName>
    </recommendedName>
</protein>
<dbReference type="EMBL" id="CAJNOQ010002704">
    <property type="protein sequence ID" value="CAF0974029.1"/>
    <property type="molecule type" value="Genomic_DNA"/>
</dbReference>
<evidence type="ECO:0000313" key="2">
    <source>
        <dbReference type="EMBL" id="CAF0974029.1"/>
    </source>
</evidence>
<name>A0A814ELV0_9BILA</name>
<dbReference type="AlphaFoldDB" id="A0A814ELV0"/>
<evidence type="ECO:0000313" key="3">
    <source>
        <dbReference type="EMBL" id="CAF3746946.1"/>
    </source>
</evidence>
<dbReference type="Proteomes" id="UP000663829">
    <property type="component" value="Unassembled WGS sequence"/>
</dbReference>
<evidence type="ECO:0000313" key="4">
    <source>
        <dbReference type="Proteomes" id="UP000663829"/>
    </source>
</evidence>
<dbReference type="Gene3D" id="1.20.120.520">
    <property type="entry name" value="nmb1532 protein domain like"/>
    <property type="match status" value="1"/>
</dbReference>
<sequence length="217" mass="25386">MTSTDADFVSAVEQEHKEVRGFYEQFKSSQDFENKKRALIELIRSLSQHSHKEALYLYPLVESELKDGKHLVKVAIVETDLKKIDDLADDAAEHIEQIKSLLDQLMADFEKHIKEEETDLLPKLQQELETKQEKARRLVKDFREGITIVSTRPHPEAPMEDIMKLKEADRQAQIKDLEKDLKRFGITDDESAGLHPRLLFPYSHTKFDFRLYLCLFM</sequence>
<dbReference type="PANTHER" id="PTHR35585:SF1">
    <property type="entry name" value="HHE DOMAIN PROTEIN (AFU_ORTHOLOGUE AFUA_4G00730)"/>
    <property type="match status" value="1"/>
</dbReference>
<evidence type="ECO:0000256" key="1">
    <source>
        <dbReference type="SAM" id="Coils"/>
    </source>
</evidence>
<evidence type="ECO:0008006" key="5">
    <source>
        <dbReference type="Google" id="ProtNLM"/>
    </source>
</evidence>
<gene>
    <name evidence="2" type="ORF">GPM918_LOCUS12391</name>
    <name evidence="3" type="ORF">SRO942_LOCUS12392</name>
</gene>
<dbReference type="EMBL" id="CAJOBC010002704">
    <property type="protein sequence ID" value="CAF3746946.1"/>
    <property type="molecule type" value="Genomic_DNA"/>
</dbReference>
<comment type="caution">
    <text evidence="2">The sequence shown here is derived from an EMBL/GenBank/DDBJ whole genome shotgun (WGS) entry which is preliminary data.</text>
</comment>
<organism evidence="2 4">
    <name type="scientific">Didymodactylos carnosus</name>
    <dbReference type="NCBI Taxonomy" id="1234261"/>
    <lineage>
        <taxon>Eukaryota</taxon>
        <taxon>Metazoa</taxon>
        <taxon>Spiralia</taxon>
        <taxon>Gnathifera</taxon>
        <taxon>Rotifera</taxon>
        <taxon>Eurotatoria</taxon>
        <taxon>Bdelloidea</taxon>
        <taxon>Philodinida</taxon>
        <taxon>Philodinidae</taxon>
        <taxon>Didymodactylos</taxon>
    </lineage>
</organism>
<keyword evidence="4" id="KW-1185">Reference proteome</keyword>
<feature type="coiled-coil region" evidence="1">
    <location>
        <begin position="84"/>
        <end position="141"/>
    </location>
</feature>
<proteinExistence type="predicted"/>